<dbReference type="STRING" id="180088.A0A1J8Q6B6"/>
<keyword evidence="1" id="KW-0175">Coiled coil</keyword>
<dbReference type="AlphaFoldDB" id="A0A1J8Q6B6"/>
<evidence type="ECO:0000256" key="1">
    <source>
        <dbReference type="SAM" id="Coils"/>
    </source>
</evidence>
<keyword evidence="3" id="KW-1185">Reference proteome</keyword>
<name>A0A1J8Q6B6_9AGAM</name>
<dbReference type="OrthoDB" id="2571149at2759"/>
<evidence type="ECO:0000313" key="2">
    <source>
        <dbReference type="EMBL" id="OJA16541.1"/>
    </source>
</evidence>
<feature type="coiled-coil region" evidence="1">
    <location>
        <begin position="386"/>
        <end position="413"/>
    </location>
</feature>
<sequence>MSVVPLPLPCSVAHRIRVASVISPLKRVRPRTPFYKLSVHRVPTLWSLYRGLLRHAPGENIWFRVRALFKKNQHVVRAHDAKEQLVMGYKWRLESFKRAEQGDEKLQRILSRYERMIATKREKVAWKRRILEAFNWEAKLRKRPIFKGSFIRPSLDNKLLPRLFPQPDHITGMILHRRIARERRWEQRETLKSWAHDLRYEGLFEYALLKSARGEAVGIARPMKNRSLESHADRCAGEIAQLLSKERSPLPWAPVYTGRAKGKWDEPFVKRQAQLKECLMRDISRFRAALPNELVLQGKQARRDKVANKTAQKQRERSGEVTTATIRRRRSTPPAHIQELMTQKQLLVDRAIREVSEGGWSGAVKARVGVHMYTHEKWKAEGGWEDEEMKKRLDDMERKIRVENERRRKHSQLEAAPLSE</sequence>
<reference evidence="2 3" key="1">
    <citation type="submission" date="2016-03" db="EMBL/GenBank/DDBJ databases">
        <title>Comparative genomics of the ectomycorrhizal sister species Rhizopogon vinicolor and Rhizopogon vesiculosus (Basidiomycota: Boletales) reveals a divergence of the mating type B locus.</title>
        <authorList>
            <person name="Mujic A.B."/>
            <person name="Kuo A."/>
            <person name="Tritt A."/>
            <person name="Lipzen A."/>
            <person name="Chen C."/>
            <person name="Johnson J."/>
            <person name="Sharma A."/>
            <person name="Barry K."/>
            <person name="Grigoriev I.V."/>
            <person name="Spatafora J.W."/>
        </authorList>
    </citation>
    <scope>NUCLEOTIDE SEQUENCE [LARGE SCALE GENOMIC DNA]</scope>
    <source>
        <strain evidence="2 3">AM-OR11-056</strain>
    </source>
</reference>
<accession>A0A1J8Q6B6</accession>
<evidence type="ECO:0000313" key="3">
    <source>
        <dbReference type="Proteomes" id="UP000183567"/>
    </source>
</evidence>
<dbReference type="Proteomes" id="UP000183567">
    <property type="component" value="Unassembled WGS sequence"/>
</dbReference>
<protein>
    <submittedName>
        <fullName evidence="2">Uncharacterized protein</fullName>
    </submittedName>
</protein>
<comment type="caution">
    <text evidence="2">The sequence shown here is derived from an EMBL/GenBank/DDBJ whole genome shotgun (WGS) entry which is preliminary data.</text>
</comment>
<proteinExistence type="predicted"/>
<dbReference type="EMBL" id="LVVM01002514">
    <property type="protein sequence ID" value="OJA16541.1"/>
    <property type="molecule type" value="Genomic_DNA"/>
</dbReference>
<organism evidence="2 3">
    <name type="scientific">Rhizopogon vesiculosus</name>
    <dbReference type="NCBI Taxonomy" id="180088"/>
    <lineage>
        <taxon>Eukaryota</taxon>
        <taxon>Fungi</taxon>
        <taxon>Dikarya</taxon>
        <taxon>Basidiomycota</taxon>
        <taxon>Agaricomycotina</taxon>
        <taxon>Agaricomycetes</taxon>
        <taxon>Agaricomycetidae</taxon>
        <taxon>Boletales</taxon>
        <taxon>Suillineae</taxon>
        <taxon>Rhizopogonaceae</taxon>
        <taxon>Rhizopogon</taxon>
    </lineage>
</organism>
<gene>
    <name evidence="2" type="ORF">AZE42_00646</name>
</gene>